<evidence type="ECO:0000259" key="5">
    <source>
        <dbReference type="PROSITE" id="PS51635"/>
    </source>
</evidence>
<dbReference type="GO" id="GO:0016787">
    <property type="term" value="F:hydrolase activity"/>
    <property type="evidence" value="ECO:0007669"/>
    <property type="project" value="UniProtKB-UniRule"/>
</dbReference>
<dbReference type="SUPFAM" id="SSF52151">
    <property type="entry name" value="FabD/lysophospholipase-like"/>
    <property type="match status" value="1"/>
</dbReference>
<feature type="active site" description="Nucleophile" evidence="4">
    <location>
        <position position="42"/>
    </location>
</feature>
<feature type="active site" description="Proton acceptor" evidence="4">
    <location>
        <position position="194"/>
    </location>
</feature>
<dbReference type="AlphaFoldDB" id="A0A098RZX1"/>
<dbReference type="Gene3D" id="3.40.1090.10">
    <property type="entry name" value="Cytosolic phospholipase A2 catalytic domain"/>
    <property type="match status" value="2"/>
</dbReference>
<keyword evidence="3 4" id="KW-0443">Lipid metabolism</keyword>
<protein>
    <submittedName>
        <fullName evidence="6">Alpha/beta hydrolase</fullName>
    </submittedName>
</protein>
<dbReference type="EMBL" id="JPOS01000090">
    <property type="protein sequence ID" value="KGE85401.1"/>
    <property type="molecule type" value="Genomic_DNA"/>
</dbReference>
<dbReference type="PROSITE" id="PS51635">
    <property type="entry name" value="PNPLA"/>
    <property type="match status" value="1"/>
</dbReference>
<keyword evidence="7" id="KW-1185">Reference proteome</keyword>
<dbReference type="Proteomes" id="UP000029736">
    <property type="component" value="Unassembled WGS sequence"/>
</dbReference>
<dbReference type="PANTHER" id="PTHR14226:SF78">
    <property type="entry name" value="SLR0060 PROTEIN"/>
    <property type="match status" value="1"/>
</dbReference>
<dbReference type="STRING" id="1524460.IX84_28360"/>
<reference evidence="6 7" key="1">
    <citation type="journal article" date="2014" name="Int. J. Syst. Evol. Microbiol.">
        <title>Phaeodactylibacter xiamenensis gen. nov., sp. nov., a member of the family Saprospiraceae isolated from the marine alga Phaeodactylum tricornutum.</title>
        <authorList>
            <person name="Chen Z.Jr."/>
            <person name="Lei X."/>
            <person name="Lai Q."/>
            <person name="Li Y."/>
            <person name="Zhang B."/>
            <person name="Zhang J."/>
            <person name="Zhang H."/>
            <person name="Yang L."/>
            <person name="Zheng W."/>
            <person name="Tian Y."/>
            <person name="Yu Z."/>
            <person name="Xu H.Jr."/>
            <person name="Zheng T."/>
        </authorList>
    </citation>
    <scope>NUCLEOTIDE SEQUENCE [LARGE SCALE GENOMIC DNA]</scope>
    <source>
        <strain evidence="6 7">KD52</strain>
    </source>
</reference>
<feature type="short sequence motif" description="GXGXXG" evidence="4">
    <location>
        <begin position="12"/>
        <end position="17"/>
    </location>
</feature>
<dbReference type="PANTHER" id="PTHR14226">
    <property type="entry name" value="NEUROPATHY TARGET ESTERASE/SWISS CHEESE D.MELANOGASTER"/>
    <property type="match status" value="1"/>
</dbReference>
<evidence type="ECO:0000256" key="1">
    <source>
        <dbReference type="ARBA" id="ARBA00022801"/>
    </source>
</evidence>
<feature type="short sequence motif" description="GXSXG" evidence="4">
    <location>
        <begin position="40"/>
        <end position="44"/>
    </location>
</feature>
<sequence length="336" mass="36868">MEGKKLALALQGGGSHGAITWGVLDRLLEEEHIDLEGFSGTSAGAMNAAVLAYGLHISGREKAKSLLDQFWRRVAESAALSPVQPALWDLLFGGGNMDYSPGFMAAEAASMFVSPYQFNPMGINPLRDILADIVDFEALRHCKVTQLFVCATNVRRGRAKVFDLPHISVDAVMASACLPEVFKAVTIDGEDYWDGGFMGNPPIYPLIDAGCQDILLVQINPINIDRTPQTSSEIRDRVNELSFNSSLMLEMRRIAFVDKLLSSGVDLGAPFHKVFIHHINPEAEVQGLNLSSKLNANWQFLLRLKAIGREKAEAWLARHSDQVGVASSCNIRETFL</sequence>
<evidence type="ECO:0000313" key="6">
    <source>
        <dbReference type="EMBL" id="KGE85401.1"/>
    </source>
</evidence>
<dbReference type="RefSeq" id="WP_044228600.1">
    <property type="nucleotide sequence ID" value="NZ_JBKAGJ010000004.1"/>
</dbReference>
<keyword evidence="1 4" id="KW-0378">Hydrolase</keyword>
<evidence type="ECO:0000256" key="2">
    <source>
        <dbReference type="ARBA" id="ARBA00022963"/>
    </source>
</evidence>
<feature type="short sequence motif" description="DGA/G" evidence="4">
    <location>
        <begin position="194"/>
        <end position="196"/>
    </location>
</feature>
<accession>A0A098RZX1</accession>
<dbReference type="InterPro" id="IPR016035">
    <property type="entry name" value="Acyl_Trfase/lysoPLipase"/>
</dbReference>
<dbReference type="GO" id="GO:0016042">
    <property type="term" value="P:lipid catabolic process"/>
    <property type="evidence" value="ECO:0007669"/>
    <property type="project" value="UniProtKB-UniRule"/>
</dbReference>
<proteinExistence type="predicted"/>
<organism evidence="6 7">
    <name type="scientific">Phaeodactylibacter xiamenensis</name>
    <dbReference type="NCBI Taxonomy" id="1524460"/>
    <lineage>
        <taxon>Bacteria</taxon>
        <taxon>Pseudomonadati</taxon>
        <taxon>Bacteroidota</taxon>
        <taxon>Saprospiria</taxon>
        <taxon>Saprospirales</taxon>
        <taxon>Haliscomenobacteraceae</taxon>
        <taxon>Phaeodactylibacter</taxon>
    </lineage>
</organism>
<dbReference type="Pfam" id="PF01734">
    <property type="entry name" value="Patatin"/>
    <property type="match status" value="1"/>
</dbReference>
<evidence type="ECO:0000313" key="7">
    <source>
        <dbReference type="Proteomes" id="UP000029736"/>
    </source>
</evidence>
<dbReference type="InterPro" id="IPR050301">
    <property type="entry name" value="NTE"/>
</dbReference>
<dbReference type="OrthoDB" id="2339873at2"/>
<name>A0A098RZX1_9BACT</name>
<keyword evidence="2 4" id="KW-0442">Lipid degradation</keyword>
<feature type="domain" description="PNPLA" evidence="5">
    <location>
        <begin position="8"/>
        <end position="207"/>
    </location>
</feature>
<evidence type="ECO:0000256" key="4">
    <source>
        <dbReference type="PROSITE-ProRule" id="PRU01161"/>
    </source>
</evidence>
<evidence type="ECO:0000256" key="3">
    <source>
        <dbReference type="ARBA" id="ARBA00023098"/>
    </source>
</evidence>
<dbReference type="InterPro" id="IPR002641">
    <property type="entry name" value="PNPLA_dom"/>
</dbReference>
<comment type="caution">
    <text evidence="6">The sequence shown here is derived from an EMBL/GenBank/DDBJ whole genome shotgun (WGS) entry which is preliminary data.</text>
</comment>
<gene>
    <name evidence="6" type="ORF">IX84_28360</name>
</gene>